<sequence>MRGKETIVICESCGRKIPRNKAVAFEKAVRFSTELKNANDVRFFEKMKVYYCVSCAKHRGIFEKKKRQAIERSKKLV</sequence>
<proteinExistence type="predicted"/>
<dbReference type="Gene3D" id="3.30.1740.20">
    <property type="entry name" value="Ribosomal protein S26e"/>
    <property type="match status" value="1"/>
</dbReference>
<dbReference type="InterPro" id="IPR038551">
    <property type="entry name" value="Ribosomal_eS26_sf"/>
</dbReference>
<evidence type="ECO:0000313" key="1">
    <source>
        <dbReference type="EMBL" id="EQD58271.1"/>
    </source>
</evidence>
<dbReference type="EMBL" id="AUZZ01002979">
    <property type="protein sequence ID" value="EQD58271.1"/>
    <property type="molecule type" value="Genomic_DNA"/>
</dbReference>
<reference evidence="1" key="1">
    <citation type="submission" date="2013-08" db="EMBL/GenBank/DDBJ databases">
        <authorList>
            <person name="Mendez C."/>
            <person name="Richter M."/>
            <person name="Ferrer M."/>
            <person name="Sanchez J."/>
        </authorList>
    </citation>
    <scope>NUCLEOTIDE SEQUENCE</scope>
</reference>
<name>T1ABU7_9ZZZZ</name>
<protein>
    <submittedName>
        <fullName evidence="1">Zn-ribbon containing protein</fullName>
    </submittedName>
</protein>
<reference evidence="1" key="2">
    <citation type="journal article" date="2014" name="ISME J.">
        <title>Microbial stratification in low pH oxic and suboxic macroscopic growths along an acid mine drainage.</title>
        <authorList>
            <person name="Mendez-Garcia C."/>
            <person name="Mesa V."/>
            <person name="Sprenger R.R."/>
            <person name="Richter M."/>
            <person name="Diez M.S."/>
            <person name="Solano J."/>
            <person name="Bargiela R."/>
            <person name="Golyshina O.V."/>
            <person name="Manteca A."/>
            <person name="Ramos J.L."/>
            <person name="Gallego J.R."/>
            <person name="Llorente I."/>
            <person name="Martins Dos Santos V.A."/>
            <person name="Jensen O.N."/>
            <person name="Pelaez A.I."/>
            <person name="Sanchez J."/>
            <person name="Ferrer M."/>
        </authorList>
    </citation>
    <scope>NUCLEOTIDE SEQUENCE</scope>
</reference>
<accession>T1ABU7</accession>
<comment type="caution">
    <text evidence="1">The sequence shown here is derived from an EMBL/GenBank/DDBJ whole genome shotgun (WGS) entry which is preliminary data.</text>
</comment>
<organism evidence="1">
    <name type="scientific">mine drainage metagenome</name>
    <dbReference type="NCBI Taxonomy" id="410659"/>
    <lineage>
        <taxon>unclassified sequences</taxon>
        <taxon>metagenomes</taxon>
        <taxon>ecological metagenomes</taxon>
    </lineage>
</organism>
<dbReference type="AlphaFoldDB" id="T1ABU7"/>
<gene>
    <name evidence="1" type="ORF">B2A_04437</name>
</gene>